<reference evidence="1 2" key="1">
    <citation type="journal article" date="2023" name="Nucleic Acids Res.">
        <title>The hologenome of Daphnia magna reveals possible DNA methylation and microbiome-mediated evolution of the host genome.</title>
        <authorList>
            <person name="Chaturvedi A."/>
            <person name="Li X."/>
            <person name="Dhandapani V."/>
            <person name="Marshall H."/>
            <person name="Kissane S."/>
            <person name="Cuenca-Cambronero M."/>
            <person name="Asole G."/>
            <person name="Calvet F."/>
            <person name="Ruiz-Romero M."/>
            <person name="Marangio P."/>
            <person name="Guigo R."/>
            <person name="Rago D."/>
            <person name="Mirbahai L."/>
            <person name="Eastwood N."/>
            <person name="Colbourne J.K."/>
            <person name="Zhou J."/>
            <person name="Mallon E."/>
            <person name="Orsini L."/>
        </authorList>
    </citation>
    <scope>NUCLEOTIDE SEQUENCE [LARGE SCALE GENOMIC DNA]</scope>
    <source>
        <strain evidence="1">LRV0_1</strain>
    </source>
</reference>
<proteinExistence type="predicted"/>
<name>A0ABR0A4H3_9CRUS</name>
<comment type="caution">
    <text evidence="1">The sequence shown here is derived from an EMBL/GenBank/DDBJ whole genome shotgun (WGS) entry which is preliminary data.</text>
</comment>
<gene>
    <name evidence="1" type="ORF">OUZ56_002032</name>
</gene>
<organism evidence="1 2">
    <name type="scientific">Daphnia magna</name>
    <dbReference type="NCBI Taxonomy" id="35525"/>
    <lineage>
        <taxon>Eukaryota</taxon>
        <taxon>Metazoa</taxon>
        <taxon>Ecdysozoa</taxon>
        <taxon>Arthropoda</taxon>
        <taxon>Crustacea</taxon>
        <taxon>Branchiopoda</taxon>
        <taxon>Diplostraca</taxon>
        <taxon>Cladocera</taxon>
        <taxon>Anomopoda</taxon>
        <taxon>Daphniidae</taxon>
        <taxon>Daphnia</taxon>
    </lineage>
</organism>
<evidence type="ECO:0000313" key="1">
    <source>
        <dbReference type="EMBL" id="KAK4020036.1"/>
    </source>
</evidence>
<evidence type="ECO:0000313" key="2">
    <source>
        <dbReference type="Proteomes" id="UP001234178"/>
    </source>
</evidence>
<dbReference type="Proteomes" id="UP001234178">
    <property type="component" value="Unassembled WGS sequence"/>
</dbReference>
<protein>
    <submittedName>
        <fullName evidence="1">Uncharacterized protein</fullName>
    </submittedName>
</protein>
<accession>A0ABR0A4H3</accession>
<dbReference type="EMBL" id="JAOYFB010000036">
    <property type="protein sequence ID" value="KAK4020036.1"/>
    <property type="molecule type" value="Genomic_DNA"/>
</dbReference>
<keyword evidence="2" id="KW-1185">Reference proteome</keyword>
<sequence length="149" mass="16810">MEQSLLEVYSLELEVHEVSETMDSEEDYDVWPIEMDDYLEWLLSFHSLLDSLQLESVDTNEQELEISLPPLQSSEDNFASLTTNTSDESFHNWLSSLDNNSELGQQMADGEVLFCDFVAAGIAAAAFSSKLQKIQGFSSKNLDQNSSQR</sequence>